<organism evidence="2 5">
    <name type="scientific">Campylobacter jejuni</name>
    <dbReference type="NCBI Taxonomy" id="197"/>
    <lineage>
        <taxon>Bacteria</taxon>
        <taxon>Pseudomonadati</taxon>
        <taxon>Campylobacterota</taxon>
        <taxon>Epsilonproteobacteria</taxon>
        <taxon>Campylobacterales</taxon>
        <taxon>Campylobacteraceae</taxon>
        <taxon>Campylobacter</taxon>
    </lineage>
</organism>
<dbReference type="Proteomes" id="UP000421425">
    <property type="component" value="Unassembled WGS sequence"/>
</dbReference>
<dbReference type="Gene3D" id="2.30.30.290">
    <property type="entry name" value="YopX-like domains"/>
    <property type="match status" value="1"/>
</dbReference>
<reference evidence="2 5" key="2">
    <citation type="submission" date="2019-10" db="EMBL/GenBank/DDBJ databases">
        <authorList>
            <consortium name="PulseNet: The National Subtyping Network for Foodborne Disease Surveillance"/>
            <person name="Tarr C.L."/>
            <person name="Trees E."/>
            <person name="Katz L.S."/>
            <person name="Carleton-Romer H.A."/>
            <person name="Stroika S."/>
            <person name="Kucerova Z."/>
            <person name="Roache K.F."/>
            <person name="Sabol A.L."/>
            <person name="Besser J."/>
            <person name="Gerner-Smidt P."/>
        </authorList>
    </citation>
    <scope>NUCLEOTIDE SEQUENCE [LARGE SCALE GENOMIC DNA]</scope>
    <source>
        <strain evidence="2 5">PNUSAC012091</strain>
    </source>
</reference>
<dbReference type="Pfam" id="PF09643">
    <property type="entry name" value="YopX"/>
    <property type="match status" value="1"/>
</dbReference>
<evidence type="ECO:0000259" key="1">
    <source>
        <dbReference type="Pfam" id="PF09643"/>
    </source>
</evidence>
<dbReference type="InterPro" id="IPR023385">
    <property type="entry name" value="YopX-like_C"/>
</dbReference>
<gene>
    <name evidence="3" type="ORF">B5Y32_00830</name>
    <name evidence="2" type="ORF">F8Y55_07115</name>
</gene>
<evidence type="ECO:0000313" key="4">
    <source>
        <dbReference type="Proteomes" id="UP000194235"/>
    </source>
</evidence>
<protein>
    <recommendedName>
        <fullName evidence="1">YopX protein domain-containing protein</fullName>
    </recommendedName>
</protein>
<feature type="domain" description="YopX protein" evidence="1">
    <location>
        <begin position="3"/>
        <end position="51"/>
    </location>
</feature>
<dbReference type="EMBL" id="NAAF01000001">
    <property type="protein sequence ID" value="OSY79058.1"/>
    <property type="molecule type" value="Genomic_DNA"/>
</dbReference>
<dbReference type="RefSeq" id="WP_004305855.1">
    <property type="nucleotide sequence ID" value="NZ_JAQBSB010000001.1"/>
</dbReference>
<evidence type="ECO:0000313" key="3">
    <source>
        <dbReference type="EMBL" id="OSY79058.1"/>
    </source>
</evidence>
<dbReference type="EMBL" id="AALHBX010000012">
    <property type="protein sequence ID" value="ECZ5738408.1"/>
    <property type="molecule type" value="Genomic_DNA"/>
</dbReference>
<sequence length="54" mass="6306">MGIVKFGKNGFVLTSNIDEDAEQGGEITYYEKYYYNFEIVGNIYENKELLEVKE</sequence>
<name>A0A1Y2PAJ9_CAMJU</name>
<dbReference type="InterPro" id="IPR019096">
    <property type="entry name" value="YopX_protein"/>
</dbReference>
<comment type="caution">
    <text evidence="2">The sequence shown here is derived from an EMBL/GenBank/DDBJ whole genome shotgun (WGS) entry which is preliminary data.</text>
</comment>
<proteinExistence type="predicted"/>
<reference evidence="3 4" key="1">
    <citation type="submission" date="2017-03" db="EMBL/GenBank/DDBJ databases">
        <title>Characterization of Campylobacter jejuni water isolates.</title>
        <authorList>
            <person name="Nilsson A."/>
            <person name="Skarp A."/>
            <person name="Johansson C."/>
            <person name="Kaden R."/>
            <person name="Engstrand L."/>
            <person name="Rautelin H."/>
        </authorList>
    </citation>
    <scope>NUCLEOTIDE SEQUENCE [LARGE SCALE GENOMIC DNA]</scope>
    <source>
        <strain evidence="3 4">VA12</strain>
    </source>
</reference>
<evidence type="ECO:0000313" key="2">
    <source>
        <dbReference type="EMBL" id="ECZ5738408.1"/>
    </source>
</evidence>
<dbReference type="SUPFAM" id="SSF159006">
    <property type="entry name" value="YopX-like"/>
    <property type="match status" value="1"/>
</dbReference>
<accession>A0A1Y2PAJ9</accession>
<dbReference type="Proteomes" id="UP000194235">
    <property type="component" value="Unassembled WGS sequence"/>
</dbReference>
<evidence type="ECO:0000313" key="5">
    <source>
        <dbReference type="Proteomes" id="UP000421425"/>
    </source>
</evidence>
<dbReference type="AlphaFoldDB" id="A0A1Y2PAJ9"/>